<dbReference type="InterPro" id="IPR001647">
    <property type="entry name" value="HTH_TetR"/>
</dbReference>
<dbReference type="InterPro" id="IPR009057">
    <property type="entry name" value="Homeodomain-like_sf"/>
</dbReference>
<keyword evidence="1" id="KW-0805">Transcription regulation</keyword>
<dbReference type="AlphaFoldDB" id="Q6AFZ1"/>
<dbReference type="Proteomes" id="UP000001306">
    <property type="component" value="Chromosome"/>
</dbReference>
<dbReference type="Pfam" id="PF17754">
    <property type="entry name" value="TetR_C_14"/>
    <property type="match status" value="1"/>
</dbReference>
<keyword evidence="8" id="KW-1185">Reference proteome</keyword>
<dbReference type="PRINTS" id="PR00455">
    <property type="entry name" value="HTHTETR"/>
</dbReference>
<evidence type="ECO:0000259" key="6">
    <source>
        <dbReference type="PROSITE" id="PS50977"/>
    </source>
</evidence>
<dbReference type="KEGG" id="lxx:Lxx07960"/>
<organism evidence="7 8">
    <name type="scientific">Leifsonia xyli subsp. xyli (strain CTCB07)</name>
    <dbReference type="NCBI Taxonomy" id="281090"/>
    <lineage>
        <taxon>Bacteria</taxon>
        <taxon>Bacillati</taxon>
        <taxon>Actinomycetota</taxon>
        <taxon>Actinomycetes</taxon>
        <taxon>Micrococcales</taxon>
        <taxon>Microbacteriaceae</taxon>
        <taxon>Leifsonia</taxon>
    </lineage>
</organism>
<feature type="DNA-binding region" description="H-T-H motif" evidence="4">
    <location>
        <begin position="36"/>
        <end position="55"/>
    </location>
</feature>
<protein>
    <submittedName>
        <fullName evidence="7">Transcriptional regulator, TetR family</fullName>
    </submittedName>
</protein>
<dbReference type="Gene3D" id="1.10.357.10">
    <property type="entry name" value="Tetracycline Repressor, domain 2"/>
    <property type="match status" value="1"/>
</dbReference>
<dbReference type="SUPFAM" id="SSF46689">
    <property type="entry name" value="Homeodomain-like"/>
    <property type="match status" value="1"/>
</dbReference>
<dbReference type="PROSITE" id="PS50977">
    <property type="entry name" value="HTH_TETR_2"/>
    <property type="match status" value="1"/>
</dbReference>
<evidence type="ECO:0000256" key="2">
    <source>
        <dbReference type="ARBA" id="ARBA00023125"/>
    </source>
</evidence>
<sequence length="249" mass="25858">MNSRNSGSGRPRASSRETLAEAAAELFLEQTYAGTTVDDIARRAGVSRATFFNYLASKSDLLWLEVDEALKGFPELLVAPGAGILPMDAVLIAVLRLAEGFGPGRLPLAVTQVELMETDAELQASALPRFLAVVRQIAAAIAARTGDDAEGPLPRGAAAAVVGAGVAAVGVWARAGVGRGPLKPLVREAVEPVCRGYTTALLSATAGPAERARMDGTDIDPAITGESSEEQWGGPLSRTERVRPVTAGE</sequence>
<dbReference type="STRING" id="281090.Lxx07960"/>
<evidence type="ECO:0000256" key="4">
    <source>
        <dbReference type="PROSITE-ProRule" id="PRU00335"/>
    </source>
</evidence>
<dbReference type="PANTHER" id="PTHR30055">
    <property type="entry name" value="HTH-TYPE TRANSCRIPTIONAL REGULATOR RUTR"/>
    <property type="match status" value="1"/>
</dbReference>
<proteinExistence type="predicted"/>
<reference evidence="7 8" key="1">
    <citation type="journal article" date="2004" name="Mol. Plant Microbe Interact.">
        <title>The genome sequence of the Gram-positive sugarcane pathogen Leifsonia xyli subsp. xyli.</title>
        <authorList>
            <person name="Monteiro-Vitorello C.B."/>
            <person name="Camargo L.E.A."/>
            <person name="Van Sluys M.A."/>
            <person name="Kitajima J.P."/>
            <person name="Truffi D."/>
            <person name="do Amaral A.M."/>
            <person name="Harakava R."/>
            <person name="de Oliveira J.C.F."/>
            <person name="Wood D."/>
            <person name="de Oliveira M.C."/>
            <person name="Miyaki C.Y."/>
            <person name="Takita M.A."/>
            <person name="da Silva A.C.R."/>
            <person name="Furlan L.R."/>
            <person name="Carraro D.M."/>
            <person name="Camarotte G."/>
            <person name="Almeida N.F. Jr."/>
            <person name="Carrer H."/>
            <person name="Coutinho L.L."/>
            <person name="El-Dorry H.A."/>
            <person name="Ferro M.I.T."/>
            <person name="Gagliardi P.R."/>
            <person name="Giglioti E."/>
            <person name="Goldman M.H.S."/>
            <person name="Goldman G.H."/>
            <person name="Kimura E.T."/>
            <person name="Ferro E.S."/>
            <person name="Kuramae E.E."/>
            <person name="Lemos E.G.M."/>
            <person name="Lemos M.V.F."/>
            <person name="Mauro S.M.Z."/>
            <person name="Machado M.A."/>
            <person name="Marino C.L."/>
            <person name="Menck C.F."/>
            <person name="Nunes L.R."/>
            <person name="Oliveira R.C."/>
            <person name="Pereira G.G."/>
            <person name="Siqueira W."/>
            <person name="de Souza A.A."/>
            <person name="Tsai S.M."/>
            <person name="Zanca A.S."/>
            <person name="Simpson A.J.G."/>
            <person name="Brumbley S.M."/>
            <person name="Setubal J.C."/>
        </authorList>
    </citation>
    <scope>NUCLEOTIDE SEQUENCE [LARGE SCALE GENOMIC DNA]</scope>
    <source>
        <strain evidence="7 8">CTCB07</strain>
    </source>
</reference>
<dbReference type="eggNOG" id="COG1309">
    <property type="taxonomic scope" value="Bacteria"/>
</dbReference>
<dbReference type="GO" id="GO:0000976">
    <property type="term" value="F:transcription cis-regulatory region binding"/>
    <property type="evidence" value="ECO:0007669"/>
    <property type="project" value="TreeGrafter"/>
</dbReference>
<name>Q6AFZ1_LEIXX</name>
<dbReference type="EMBL" id="AE016822">
    <property type="protein sequence ID" value="AAT88704.1"/>
    <property type="molecule type" value="Genomic_DNA"/>
</dbReference>
<keyword evidence="2 4" id="KW-0238">DNA-binding</keyword>
<keyword evidence="3" id="KW-0804">Transcription</keyword>
<dbReference type="HOGENOM" id="CLU_069356_2_2_11"/>
<feature type="region of interest" description="Disordered" evidence="5">
    <location>
        <begin position="205"/>
        <end position="249"/>
    </location>
</feature>
<feature type="domain" description="HTH tetR-type" evidence="6">
    <location>
        <begin position="13"/>
        <end position="73"/>
    </location>
</feature>
<dbReference type="InterPro" id="IPR050109">
    <property type="entry name" value="HTH-type_TetR-like_transc_reg"/>
</dbReference>
<dbReference type="Pfam" id="PF00440">
    <property type="entry name" value="TetR_N"/>
    <property type="match status" value="1"/>
</dbReference>
<evidence type="ECO:0000256" key="3">
    <source>
        <dbReference type="ARBA" id="ARBA00023163"/>
    </source>
</evidence>
<accession>Q6AFZ1</accession>
<evidence type="ECO:0000313" key="7">
    <source>
        <dbReference type="EMBL" id="AAT88704.1"/>
    </source>
</evidence>
<dbReference type="InterPro" id="IPR041347">
    <property type="entry name" value="MftR_C"/>
</dbReference>
<gene>
    <name evidence="7" type="ordered locus">Lxx07960</name>
</gene>
<evidence type="ECO:0000256" key="1">
    <source>
        <dbReference type="ARBA" id="ARBA00023015"/>
    </source>
</evidence>
<evidence type="ECO:0000256" key="5">
    <source>
        <dbReference type="SAM" id="MobiDB-lite"/>
    </source>
</evidence>
<dbReference type="GO" id="GO:0003700">
    <property type="term" value="F:DNA-binding transcription factor activity"/>
    <property type="evidence" value="ECO:0007669"/>
    <property type="project" value="TreeGrafter"/>
</dbReference>
<dbReference type="PANTHER" id="PTHR30055:SF234">
    <property type="entry name" value="HTH-TYPE TRANSCRIPTIONAL REGULATOR BETI"/>
    <property type="match status" value="1"/>
</dbReference>
<evidence type="ECO:0000313" key="8">
    <source>
        <dbReference type="Proteomes" id="UP000001306"/>
    </source>
</evidence>
<dbReference type="RefSeq" id="WP_011185702.1">
    <property type="nucleotide sequence ID" value="NC_006087.1"/>
</dbReference>
<dbReference type="Gene3D" id="1.10.10.60">
    <property type="entry name" value="Homeodomain-like"/>
    <property type="match status" value="1"/>
</dbReference>